<dbReference type="Gene3D" id="3.40.50.300">
    <property type="entry name" value="P-loop containing nucleotide triphosphate hydrolases"/>
    <property type="match status" value="1"/>
</dbReference>
<reference evidence="3 4" key="1">
    <citation type="submission" date="2022-07" db="EMBL/GenBank/DDBJ databases">
        <title>Novel species in genus cellulomonas.</title>
        <authorList>
            <person name="Ye L."/>
        </authorList>
    </citation>
    <scope>NUCLEOTIDE SEQUENCE [LARGE SCALE GENOMIC DNA]</scope>
    <source>
        <strain evidence="4">zg-Y908</strain>
    </source>
</reference>
<dbReference type="Proteomes" id="UP001317322">
    <property type="component" value="Chromosome"/>
</dbReference>
<keyword evidence="3" id="KW-0418">Kinase</keyword>
<sequence>MTDRPSARGSSSAPAAPAAPAALPDPPLAPALTRRVRALLAGGGRRVLGITGPPGAGKSTLAAQLAATFGDACVVVPMDGFHLAQTELERLGRADRKGAPDTFDADGYVALLRRLREPRPGHVVYAPEYRRDLRNGVAGAIAVPADVPLVVTEGNYLLLDAHGFAPVAELLDESWFTAPREDLRLARLVARHERFGKPPAAALAWSTGPDAANARLVAPTAARADVVVGPDLLG</sequence>
<feature type="domain" description="Phosphoribulokinase/uridine kinase" evidence="2">
    <location>
        <begin position="47"/>
        <end position="192"/>
    </location>
</feature>
<dbReference type="PANTHER" id="PTHR10285">
    <property type="entry name" value="URIDINE KINASE"/>
    <property type="match status" value="1"/>
</dbReference>
<organism evidence="3 4">
    <name type="scientific">Cellulomonas wangsupingiae</name>
    <dbReference type="NCBI Taxonomy" id="2968085"/>
    <lineage>
        <taxon>Bacteria</taxon>
        <taxon>Bacillati</taxon>
        <taxon>Actinomycetota</taxon>
        <taxon>Actinomycetes</taxon>
        <taxon>Micrococcales</taxon>
        <taxon>Cellulomonadaceae</taxon>
        <taxon>Cellulomonas</taxon>
    </lineage>
</organism>
<feature type="region of interest" description="Disordered" evidence="1">
    <location>
        <begin position="1"/>
        <end position="28"/>
    </location>
</feature>
<dbReference type="InterPro" id="IPR027417">
    <property type="entry name" value="P-loop_NTPase"/>
</dbReference>
<dbReference type="InterPro" id="IPR006083">
    <property type="entry name" value="PRK/URK"/>
</dbReference>
<evidence type="ECO:0000313" key="4">
    <source>
        <dbReference type="Proteomes" id="UP001317322"/>
    </source>
</evidence>
<dbReference type="EMBL" id="CP101989">
    <property type="protein sequence ID" value="UUI64153.1"/>
    <property type="molecule type" value="Genomic_DNA"/>
</dbReference>
<evidence type="ECO:0000259" key="2">
    <source>
        <dbReference type="Pfam" id="PF00485"/>
    </source>
</evidence>
<dbReference type="PRINTS" id="PR00988">
    <property type="entry name" value="URIDINKINASE"/>
</dbReference>
<dbReference type="GO" id="GO:0016301">
    <property type="term" value="F:kinase activity"/>
    <property type="evidence" value="ECO:0007669"/>
    <property type="project" value="UniProtKB-KW"/>
</dbReference>
<protein>
    <submittedName>
        <fullName evidence="3">Nucleoside/nucleotide kinase family protein</fullName>
    </submittedName>
</protein>
<evidence type="ECO:0000313" key="3">
    <source>
        <dbReference type="EMBL" id="UUI64153.1"/>
    </source>
</evidence>
<dbReference type="NCBIfam" id="NF006743">
    <property type="entry name" value="PRK09270.1-2"/>
    <property type="match status" value="1"/>
</dbReference>
<evidence type="ECO:0000256" key="1">
    <source>
        <dbReference type="SAM" id="MobiDB-lite"/>
    </source>
</evidence>
<keyword evidence="3" id="KW-0808">Transferase</keyword>
<dbReference type="SUPFAM" id="SSF52540">
    <property type="entry name" value="P-loop containing nucleoside triphosphate hydrolases"/>
    <property type="match status" value="1"/>
</dbReference>
<keyword evidence="4" id="KW-1185">Reference proteome</keyword>
<accession>A0ABY5K238</accession>
<proteinExistence type="predicted"/>
<feature type="compositionally biased region" description="Low complexity" evidence="1">
    <location>
        <begin position="13"/>
        <end position="22"/>
    </location>
</feature>
<gene>
    <name evidence="3" type="ORF">NP075_13575</name>
</gene>
<dbReference type="Pfam" id="PF00485">
    <property type="entry name" value="PRK"/>
    <property type="match status" value="1"/>
</dbReference>
<name>A0ABY5K238_9CELL</name>
<dbReference type="RefSeq" id="WP_227565710.1">
    <property type="nucleotide sequence ID" value="NZ_CP101989.1"/>
</dbReference>